<proteinExistence type="predicted"/>
<accession>A0A0A9DSR6</accession>
<reference evidence="1" key="2">
    <citation type="journal article" date="2015" name="Data Brief">
        <title>Shoot transcriptome of the giant reed, Arundo donax.</title>
        <authorList>
            <person name="Barrero R.A."/>
            <person name="Guerrero F.D."/>
            <person name="Moolhuijzen P."/>
            <person name="Goolsby J.A."/>
            <person name="Tidwell J."/>
            <person name="Bellgard S.E."/>
            <person name="Bellgard M.I."/>
        </authorList>
    </citation>
    <scope>NUCLEOTIDE SEQUENCE</scope>
    <source>
        <tissue evidence="1">Shoot tissue taken approximately 20 cm above the soil surface</tissue>
    </source>
</reference>
<dbReference type="AlphaFoldDB" id="A0A0A9DSR6"/>
<evidence type="ECO:0000313" key="1">
    <source>
        <dbReference type="EMBL" id="JAD90851.1"/>
    </source>
</evidence>
<organism evidence="1">
    <name type="scientific">Arundo donax</name>
    <name type="common">Giant reed</name>
    <name type="synonym">Donax arundinaceus</name>
    <dbReference type="NCBI Taxonomy" id="35708"/>
    <lineage>
        <taxon>Eukaryota</taxon>
        <taxon>Viridiplantae</taxon>
        <taxon>Streptophyta</taxon>
        <taxon>Embryophyta</taxon>
        <taxon>Tracheophyta</taxon>
        <taxon>Spermatophyta</taxon>
        <taxon>Magnoliopsida</taxon>
        <taxon>Liliopsida</taxon>
        <taxon>Poales</taxon>
        <taxon>Poaceae</taxon>
        <taxon>PACMAD clade</taxon>
        <taxon>Arundinoideae</taxon>
        <taxon>Arundineae</taxon>
        <taxon>Arundo</taxon>
    </lineage>
</organism>
<protein>
    <submittedName>
        <fullName evidence="1">Uncharacterized protein</fullName>
    </submittedName>
</protein>
<sequence>MKNQPPVSEFGLQIFEGLHNHTERAMERINLPAVPSKLSPAIYPKQKDWVSLYQSRTWQSCRTCTNLRLTYFLPYTKFSFYSLHTELYFSARAGVASILFIRFLKRIL</sequence>
<dbReference type="EMBL" id="GBRH01207044">
    <property type="protein sequence ID" value="JAD90851.1"/>
    <property type="molecule type" value="Transcribed_RNA"/>
</dbReference>
<reference evidence="1" key="1">
    <citation type="submission" date="2014-09" db="EMBL/GenBank/DDBJ databases">
        <authorList>
            <person name="Magalhaes I.L.F."/>
            <person name="Oliveira U."/>
            <person name="Santos F.R."/>
            <person name="Vidigal T.H.D.A."/>
            <person name="Brescovit A.D."/>
            <person name="Santos A.J."/>
        </authorList>
    </citation>
    <scope>NUCLEOTIDE SEQUENCE</scope>
    <source>
        <tissue evidence="1">Shoot tissue taken approximately 20 cm above the soil surface</tissue>
    </source>
</reference>
<name>A0A0A9DSR6_ARUDO</name>